<sequence>MFLLHGMRKHFNMKDFWSLFPIFSEGLKFSVFVRNLVVSLLLILLTLHYDNLITCEFEKLLVN</sequence>
<name>A0A0V0GUA2_SOLCH</name>
<dbReference type="AlphaFoldDB" id="A0A0V0GUA2"/>
<evidence type="ECO:0000313" key="1">
    <source>
        <dbReference type="EMBL" id="JAP11688.1"/>
    </source>
</evidence>
<reference evidence="1" key="1">
    <citation type="submission" date="2015-12" db="EMBL/GenBank/DDBJ databases">
        <title>Gene expression during late stages of embryo sac development: a critical building block for successful pollen-pistil interactions.</title>
        <authorList>
            <person name="Liu Y."/>
            <person name="Joly V."/>
            <person name="Sabar M."/>
            <person name="Matton D.P."/>
        </authorList>
    </citation>
    <scope>NUCLEOTIDE SEQUENCE</scope>
</reference>
<dbReference type="EMBL" id="GEDG01030889">
    <property type="protein sequence ID" value="JAP11688.1"/>
    <property type="molecule type" value="Transcribed_RNA"/>
</dbReference>
<organism evidence="1">
    <name type="scientific">Solanum chacoense</name>
    <name type="common">Chaco potato</name>
    <dbReference type="NCBI Taxonomy" id="4108"/>
    <lineage>
        <taxon>Eukaryota</taxon>
        <taxon>Viridiplantae</taxon>
        <taxon>Streptophyta</taxon>
        <taxon>Embryophyta</taxon>
        <taxon>Tracheophyta</taxon>
        <taxon>Spermatophyta</taxon>
        <taxon>Magnoliopsida</taxon>
        <taxon>eudicotyledons</taxon>
        <taxon>Gunneridae</taxon>
        <taxon>Pentapetalae</taxon>
        <taxon>asterids</taxon>
        <taxon>lamiids</taxon>
        <taxon>Solanales</taxon>
        <taxon>Solanaceae</taxon>
        <taxon>Solanoideae</taxon>
        <taxon>Solaneae</taxon>
        <taxon>Solanum</taxon>
    </lineage>
</organism>
<proteinExistence type="predicted"/>
<accession>A0A0V0GUA2</accession>
<protein>
    <submittedName>
        <fullName evidence="1">Putative ovule protein</fullName>
    </submittedName>
</protein>